<evidence type="ECO:0000313" key="2">
    <source>
        <dbReference type="EMBL" id="MBF4767272.1"/>
    </source>
</evidence>
<keyword evidence="1" id="KW-0812">Transmembrane</keyword>
<evidence type="ECO:0000256" key="1">
    <source>
        <dbReference type="SAM" id="Phobius"/>
    </source>
</evidence>
<feature type="transmembrane region" description="Helical" evidence="1">
    <location>
        <begin position="21"/>
        <end position="39"/>
    </location>
</feature>
<feature type="transmembrane region" description="Helical" evidence="1">
    <location>
        <begin position="343"/>
        <end position="361"/>
    </location>
</feature>
<keyword evidence="1" id="KW-1133">Transmembrane helix</keyword>
<feature type="transmembrane region" description="Helical" evidence="1">
    <location>
        <begin position="193"/>
        <end position="223"/>
    </location>
</feature>
<feature type="transmembrane region" description="Helical" evidence="1">
    <location>
        <begin position="318"/>
        <end position="337"/>
    </location>
</feature>
<feature type="transmembrane region" description="Helical" evidence="1">
    <location>
        <begin position="373"/>
        <end position="395"/>
    </location>
</feature>
<keyword evidence="3" id="KW-1185">Reference proteome</keyword>
<feature type="transmembrane region" description="Helical" evidence="1">
    <location>
        <begin position="289"/>
        <end position="306"/>
    </location>
</feature>
<protein>
    <submittedName>
        <fullName evidence="2">Uncharacterized protein</fullName>
    </submittedName>
</protein>
<feature type="transmembrane region" description="Helical" evidence="1">
    <location>
        <begin position="415"/>
        <end position="436"/>
    </location>
</feature>
<proteinExistence type="predicted"/>
<gene>
    <name evidence="2" type="ORF">ISU10_05775</name>
</gene>
<reference evidence="2" key="1">
    <citation type="submission" date="2020-11" db="EMBL/GenBank/DDBJ databases">
        <title>Nocardioides cynanchi sp. nov., isolated from soil of rhizosphere of Cynanchum wilfordii.</title>
        <authorList>
            <person name="Lee J.-S."/>
            <person name="Suh M.K."/>
            <person name="Kim J.-S."/>
        </authorList>
    </citation>
    <scope>NUCLEOTIDE SEQUENCE</scope>
    <source>
        <strain evidence="2">KCTC 19276</strain>
    </source>
</reference>
<comment type="caution">
    <text evidence="2">The sequence shown here is derived from an EMBL/GenBank/DDBJ whole genome shotgun (WGS) entry which is preliminary data.</text>
</comment>
<keyword evidence="1" id="KW-0472">Membrane</keyword>
<name>A0A930VMI4_9ACTN</name>
<dbReference type="Proteomes" id="UP000660668">
    <property type="component" value="Unassembled WGS sequence"/>
</dbReference>
<dbReference type="RefSeq" id="WP_194695429.1">
    <property type="nucleotide sequence ID" value="NZ_JADKPO010000006.1"/>
</dbReference>
<dbReference type="EMBL" id="JADKPO010000006">
    <property type="protein sequence ID" value="MBF4767272.1"/>
    <property type="molecule type" value="Genomic_DNA"/>
</dbReference>
<sequence>MHDQTPLIRRPAEHQVDRGEWRLPVILFLTLFAVFGLTARTSGGSWDYYSANYASWHVVHDGDPWLDGGTVPGLQGDPEESTWVMHDAPNGHTVVKRFPGAIAIALPAYWIAQAGEMTVVPGAITAALACAFGILMLFLAMRTIMRESVALAACGLLALGTPIWTVAADAVWPHTVTVLGIGGMAWGAVRQRWWLVGLFGGVLLWGRLHAALIVAIFGVLLGWWRRSPRITLVVGSVSGSFLALVCLWTRWWTGSWNPLASYGSDVLSNAQTGWARLASEAQLFVSPDRGILVWSPLMVLLTPALIRGWKDIPDWARALLFGGLAYTLLQAWISRAVGGDSFYGYRHGIELVMAATPAYAMTTRHLGSTARQWVAPLMTLQVFAMAFGALFDPFLTAEQVWHDNAFYYFALREAWPVGPLMLVGIMCFVMIGLRILERRKGERASMEKALASHS</sequence>
<feature type="transmembrane region" description="Helical" evidence="1">
    <location>
        <begin position="230"/>
        <end position="251"/>
    </location>
</feature>
<dbReference type="AlphaFoldDB" id="A0A930VMI4"/>
<evidence type="ECO:0000313" key="3">
    <source>
        <dbReference type="Proteomes" id="UP000660668"/>
    </source>
</evidence>
<accession>A0A930VMI4</accession>
<organism evidence="2 3">
    <name type="scientific">Nocardioides agariphilus</name>
    <dbReference type="NCBI Taxonomy" id="433664"/>
    <lineage>
        <taxon>Bacteria</taxon>
        <taxon>Bacillati</taxon>
        <taxon>Actinomycetota</taxon>
        <taxon>Actinomycetes</taxon>
        <taxon>Propionibacteriales</taxon>
        <taxon>Nocardioidaceae</taxon>
        <taxon>Nocardioides</taxon>
    </lineage>
</organism>
<feature type="transmembrane region" description="Helical" evidence="1">
    <location>
        <begin position="151"/>
        <end position="173"/>
    </location>
</feature>
<feature type="transmembrane region" description="Helical" evidence="1">
    <location>
        <begin position="119"/>
        <end position="139"/>
    </location>
</feature>